<gene>
    <name evidence="2" type="ORF">QYT958_LOCUS45953</name>
</gene>
<dbReference type="EMBL" id="CAJOBR010079358">
    <property type="protein sequence ID" value="CAF5119434.1"/>
    <property type="molecule type" value="Genomic_DNA"/>
</dbReference>
<organism evidence="2 3">
    <name type="scientific">Rotaria socialis</name>
    <dbReference type="NCBI Taxonomy" id="392032"/>
    <lineage>
        <taxon>Eukaryota</taxon>
        <taxon>Metazoa</taxon>
        <taxon>Spiralia</taxon>
        <taxon>Gnathifera</taxon>
        <taxon>Rotifera</taxon>
        <taxon>Eurotatoria</taxon>
        <taxon>Bdelloidea</taxon>
        <taxon>Philodinida</taxon>
        <taxon>Philodinidae</taxon>
        <taxon>Rotaria</taxon>
    </lineage>
</organism>
<dbReference type="Proteomes" id="UP000663848">
    <property type="component" value="Unassembled WGS sequence"/>
</dbReference>
<sequence length="66" mass="6744">HSGGNNDRGGFNSGFGNRNGFESGGGFQSNGSDRNVNFVSQPDGGSSLMSVTVNNDLTARGSSGFR</sequence>
<feature type="non-terminal residue" evidence="2">
    <location>
        <position position="1"/>
    </location>
</feature>
<evidence type="ECO:0000313" key="2">
    <source>
        <dbReference type="EMBL" id="CAF5119434.1"/>
    </source>
</evidence>
<dbReference type="AlphaFoldDB" id="A0A822F595"/>
<feature type="non-terminal residue" evidence="2">
    <location>
        <position position="66"/>
    </location>
</feature>
<proteinExistence type="predicted"/>
<evidence type="ECO:0000256" key="1">
    <source>
        <dbReference type="SAM" id="MobiDB-lite"/>
    </source>
</evidence>
<feature type="compositionally biased region" description="Gly residues" evidence="1">
    <location>
        <begin position="1"/>
        <end position="13"/>
    </location>
</feature>
<comment type="caution">
    <text evidence="2">The sequence shown here is derived from an EMBL/GenBank/DDBJ whole genome shotgun (WGS) entry which is preliminary data.</text>
</comment>
<accession>A0A822F595</accession>
<reference evidence="2" key="1">
    <citation type="submission" date="2021-02" db="EMBL/GenBank/DDBJ databases">
        <authorList>
            <person name="Nowell W R."/>
        </authorList>
    </citation>
    <scope>NUCLEOTIDE SEQUENCE</scope>
</reference>
<feature type="region of interest" description="Disordered" evidence="1">
    <location>
        <begin position="1"/>
        <end position="66"/>
    </location>
</feature>
<protein>
    <submittedName>
        <fullName evidence="2">Uncharacterized protein</fullName>
    </submittedName>
</protein>
<feature type="compositionally biased region" description="Polar residues" evidence="1">
    <location>
        <begin position="29"/>
        <end position="66"/>
    </location>
</feature>
<name>A0A822F595_9BILA</name>
<evidence type="ECO:0000313" key="3">
    <source>
        <dbReference type="Proteomes" id="UP000663848"/>
    </source>
</evidence>